<dbReference type="PANTHER" id="PTHR22683:SF1">
    <property type="entry name" value="TYPE VII SECRETION SYSTEM PROTEIN ESSC"/>
    <property type="match status" value="1"/>
</dbReference>
<evidence type="ECO:0000256" key="4">
    <source>
        <dbReference type="ARBA" id="ARBA00022737"/>
    </source>
</evidence>
<comment type="caution">
    <text evidence="13">The sequence shown here is derived from an EMBL/GenBank/DDBJ whole genome shotgun (WGS) entry which is preliminary data.</text>
</comment>
<evidence type="ECO:0000256" key="6">
    <source>
        <dbReference type="ARBA" id="ARBA00022840"/>
    </source>
</evidence>
<dbReference type="InterPro" id="IPR050206">
    <property type="entry name" value="FtsK/SpoIIIE/SftA"/>
</dbReference>
<dbReference type="InterPro" id="IPR023836">
    <property type="entry name" value="EccCa-like_Actinobacteria"/>
</dbReference>
<feature type="domain" description="FtsK" evidence="12">
    <location>
        <begin position="459"/>
        <end position="659"/>
    </location>
</feature>
<proteinExistence type="predicted"/>
<dbReference type="Gene3D" id="3.40.50.300">
    <property type="entry name" value="P-loop containing nucleotide triphosphate hydrolases"/>
    <property type="match status" value="4"/>
</dbReference>
<dbReference type="PROSITE" id="PS50901">
    <property type="entry name" value="FTSK"/>
    <property type="match status" value="3"/>
</dbReference>
<keyword evidence="2" id="KW-1003">Cell membrane</keyword>
<dbReference type="SUPFAM" id="SSF52540">
    <property type="entry name" value="P-loop containing nucleoside triphosphate hydrolases"/>
    <property type="match status" value="3"/>
</dbReference>
<dbReference type="NCBIfam" id="TIGR03924">
    <property type="entry name" value="T7SS_EccC_a"/>
    <property type="match status" value="1"/>
</dbReference>
<protein>
    <submittedName>
        <fullName evidence="13">Type VII secretion protein EccCa</fullName>
    </submittedName>
</protein>
<dbReference type="Pfam" id="PF01580">
    <property type="entry name" value="FtsK_SpoIIIE"/>
    <property type="match status" value="3"/>
</dbReference>
<keyword evidence="5 9" id="KW-0547">Nucleotide-binding</keyword>
<keyword evidence="7 11" id="KW-1133">Transmembrane helix</keyword>
<evidence type="ECO:0000256" key="2">
    <source>
        <dbReference type="ARBA" id="ARBA00022475"/>
    </source>
</evidence>
<evidence type="ECO:0000256" key="3">
    <source>
        <dbReference type="ARBA" id="ARBA00022692"/>
    </source>
</evidence>
<keyword evidence="3 11" id="KW-0812">Transmembrane</keyword>
<keyword evidence="4" id="KW-0677">Repeat</keyword>
<feature type="binding site" evidence="9">
    <location>
        <begin position="482"/>
        <end position="489"/>
    </location>
    <ligand>
        <name>ATP</name>
        <dbReference type="ChEBI" id="CHEBI:30616"/>
    </ligand>
</feature>
<feature type="region of interest" description="Disordered" evidence="10">
    <location>
        <begin position="16"/>
        <end position="35"/>
    </location>
</feature>
<dbReference type="SMART" id="SM00382">
    <property type="entry name" value="AAA"/>
    <property type="match status" value="3"/>
</dbReference>
<feature type="domain" description="FtsK" evidence="12">
    <location>
        <begin position="819"/>
        <end position="1010"/>
    </location>
</feature>
<feature type="binding site" evidence="9">
    <location>
        <begin position="837"/>
        <end position="844"/>
    </location>
    <ligand>
        <name>ATP</name>
        <dbReference type="ChEBI" id="CHEBI:30616"/>
    </ligand>
</feature>
<feature type="binding site" evidence="9">
    <location>
        <begin position="1120"/>
        <end position="1127"/>
    </location>
    <ligand>
        <name>ATP</name>
        <dbReference type="ChEBI" id="CHEBI:30616"/>
    </ligand>
</feature>
<dbReference type="EMBL" id="SWMS01000002">
    <property type="protein sequence ID" value="TKG72985.1"/>
    <property type="molecule type" value="Genomic_DNA"/>
</dbReference>
<evidence type="ECO:0000313" key="13">
    <source>
        <dbReference type="EMBL" id="TKG72985.1"/>
    </source>
</evidence>
<evidence type="ECO:0000313" key="14">
    <source>
        <dbReference type="Proteomes" id="UP000309992"/>
    </source>
</evidence>
<accession>A0ABY2SAU7</accession>
<organism evidence="13 14">
    <name type="scientific">Prauserella endophytica</name>
    <dbReference type="NCBI Taxonomy" id="1592324"/>
    <lineage>
        <taxon>Bacteria</taxon>
        <taxon>Bacillati</taxon>
        <taxon>Actinomycetota</taxon>
        <taxon>Actinomycetes</taxon>
        <taxon>Pseudonocardiales</taxon>
        <taxon>Pseudonocardiaceae</taxon>
        <taxon>Prauserella</taxon>
        <taxon>Prauserella coralliicola group</taxon>
    </lineage>
</organism>
<keyword evidence="8 11" id="KW-0472">Membrane</keyword>
<reference evidence="13 14" key="1">
    <citation type="journal article" date="2015" name="Antonie Van Leeuwenhoek">
        <title>Prauserella endophytica sp. nov., an endophytic actinobacterium isolated from Tamarix taklamakanensis.</title>
        <authorList>
            <person name="Liu J.M."/>
            <person name="Habden X."/>
            <person name="Guo L."/>
            <person name="Tuo L."/>
            <person name="Jiang Z.K."/>
            <person name="Liu S.W."/>
            <person name="Liu X.F."/>
            <person name="Chen L."/>
            <person name="Li R.F."/>
            <person name="Zhang Y.Q."/>
            <person name="Sun C.H."/>
        </authorList>
    </citation>
    <scope>NUCLEOTIDE SEQUENCE [LARGE SCALE GENOMIC DNA]</scope>
    <source>
        <strain evidence="13 14">CGMCC 4.7182</strain>
    </source>
</reference>
<evidence type="ECO:0000256" key="9">
    <source>
        <dbReference type="PROSITE-ProRule" id="PRU00289"/>
    </source>
</evidence>
<gene>
    <name evidence="13" type="primary">eccCa</name>
    <name evidence="13" type="ORF">FCN18_04980</name>
</gene>
<dbReference type="NCBIfam" id="TIGR03925">
    <property type="entry name" value="T7SS_EccC_b"/>
    <property type="match status" value="1"/>
</dbReference>
<feature type="transmembrane region" description="Helical" evidence="11">
    <location>
        <begin position="67"/>
        <end position="88"/>
    </location>
</feature>
<evidence type="ECO:0000256" key="8">
    <source>
        <dbReference type="ARBA" id="ARBA00023136"/>
    </source>
</evidence>
<dbReference type="InterPro" id="IPR023837">
    <property type="entry name" value="EccCb-like_Actinobacteria"/>
</dbReference>
<dbReference type="InterPro" id="IPR027417">
    <property type="entry name" value="P-loop_NTPase"/>
</dbReference>
<comment type="subcellular location">
    <subcellularLocation>
        <location evidence="1">Cell membrane</location>
        <topology evidence="1">Multi-pass membrane protein</topology>
    </subcellularLocation>
</comment>
<keyword evidence="6 9" id="KW-0067">ATP-binding</keyword>
<sequence>MGTVIVKRPLRRPAPELPSGDVVLEPPPENPSPSGRNWARMLMILPMLGMAGGMAVMMGASRGFGPLMFVAGGLIGIGLLGMVAFQVFSQAGQGASKQDMIVSRRRYMRRLSQLRAQVRETIARQREAMLYRHPDPDRLWSTVRSARLWERRQGDWDFTVIRIGLGQQELATPLVPPETKPIDELEPLCAMALRRFVTTYSTVPDLPVAVALRGFSHIYVTGDQSRKRDFARALVAQLGAFHAPGDVLVAFCVHPDERERWEWAKWLPHALHPSKLDAVGQLRLVASSVTALEAMLDDVLANRPRFDARSAPVDGAAHLVVVLDGGAKDGSEHLLVEGGTEGVTLLDLTDAPPRILDATTLVLEIADDGTLSSRTMDGSGAVGRADALAEPDAHALTRALAPLRLSALAVSGEQPLAGTLELTALLGLGDPYEFALSRAWAARSNRDRLRVAIGVQADGRPMELDLKESAQDGMGPHGLLVGATGSGKSELLRTLVLALAVTHDPEILNLVLVDFKGGATFARLDQLPHTSAVITNLADELHLVDRMLDAIQGELLRRQELLRKAGNYASQRDYEKARAAGAPLEPLPALLVIVDEFSELLTARPDFIDMFVQIGRVGRSLGVHLLLASQRLEEGKLRGLDSHLSYRIGLRTFSAMESRAVLGFPDAYQLPRSPGNGYLKTGTDELTRFRAAYVSGIHRREGSERAAAAGGTRADPVQDFSTRYAVPVTDTPAEEAAPAETEDEGGETLLDVLVERMRGQGKAAHQVWLPPLAEPPTLDQLLAPLVQHPERGLTTEVAEEHGALRAVAGIIDMPYEQKRETYRLDLAGAGGNVVVVGGPRSGKTTAVRTILGSLALTHTPAEVQFFCLDFGGGGLTAMRELTHVGGTATRRDTDQVRRSVAEAHNLLLEREQRFAEHGIDGMATYRRLLRSGKFAEDQFGDLFLVVDGWTTLRTEFEDLEPVVGELVNRGLGFGVHVIATCNRWMDLRMNTKDMFGTKLELRLGDPADSAVNRRKAATVPEQTPGRGLTPDGMHFLTAVPRVDGRSTDAELTEGVSHFVGAVSDAAPGPAAPRVRLLPSQLPYSTLPAPDERGIPIGIAESDLRPVRLDFETEPHLLLLGDVECGKSTFLRALATGIMARYGPEQAQIALIDYRRSMLGLVPEEYRIGYATSRSTVDQMVGLTVNAMTKRLPGGDITPEQLRDRNWWSGPELFVLIDDYDLVVPHAHDNPLTPLLEFMTQGRDIGLHLVVTRRTGGAARALFDPVIARIRDLASPGILMSGSKEEGPLLGNLKAQPLPPGRGRLITRRSGAQLVQLAHLPPGVAP</sequence>
<evidence type="ECO:0000259" key="12">
    <source>
        <dbReference type="PROSITE" id="PS50901"/>
    </source>
</evidence>
<dbReference type="InterPro" id="IPR002543">
    <property type="entry name" value="FtsK_dom"/>
</dbReference>
<dbReference type="InterPro" id="IPR003593">
    <property type="entry name" value="AAA+_ATPase"/>
</dbReference>
<keyword evidence="14" id="KW-1185">Reference proteome</keyword>
<evidence type="ECO:0000256" key="5">
    <source>
        <dbReference type="ARBA" id="ARBA00022741"/>
    </source>
</evidence>
<evidence type="ECO:0000256" key="7">
    <source>
        <dbReference type="ARBA" id="ARBA00022989"/>
    </source>
</evidence>
<evidence type="ECO:0000256" key="11">
    <source>
        <dbReference type="SAM" id="Phobius"/>
    </source>
</evidence>
<feature type="domain" description="FtsK" evidence="12">
    <location>
        <begin position="1103"/>
        <end position="1288"/>
    </location>
</feature>
<feature type="transmembrane region" description="Helical" evidence="11">
    <location>
        <begin position="38"/>
        <end position="60"/>
    </location>
</feature>
<evidence type="ECO:0000256" key="1">
    <source>
        <dbReference type="ARBA" id="ARBA00004651"/>
    </source>
</evidence>
<dbReference type="PANTHER" id="PTHR22683">
    <property type="entry name" value="SPORULATION PROTEIN RELATED"/>
    <property type="match status" value="1"/>
</dbReference>
<name>A0ABY2SAU7_9PSEU</name>
<evidence type="ECO:0000256" key="10">
    <source>
        <dbReference type="SAM" id="MobiDB-lite"/>
    </source>
</evidence>
<dbReference type="Proteomes" id="UP000309992">
    <property type="component" value="Unassembled WGS sequence"/>
</dbReference>